<dbReference type="Pfam" id="PF05199">
    <property type="entry name" value="GMC_oxred_C"/>
    <property type="match status" value="1"/>
</dbReference>
<keyword evidence="8" id="KW-1185">Reference proteome</keyword>
<keyword evidence="4" id="KW-0274">FAD</keyword>
<gene>
    <name evidence="7" type="ORF">F6B40_12215</name>
</gene>
<evidence type="ECO:0000256" key="2">
    <source>
        <dbReference type="ARBA" id="ARBA00010790"/>
    </source>
</evidence>
<dbReference type="PANTHER" id="PTHR42784:SF1">
    <property type="entry name" value="PYRANOSE 2-OXIDASE"/>
    <property type="match status" value="1"/>
</dbReference>
<sequence>MEAANIGLRVLLIDAGDTRRGGRGALHPPTLIVDPARHAPLDLTTRQGVGGTSWLWGGRCVAFQPADFEDRAHVPHGGWPIGYEDVAPWYAAAARHLDCGAASFRSGEPEWDGLTEVASSDLERWARQPRLGPRLGARVLAHPKVTTMLNSRLVDIAFDDEQSVSGLVIEHAGLRREVRAQRYVLAMGGLEVTRALLEVQRRRPSAFGRVDGPLGRYYMGHATGTIADVVLTDPDRAADLDFVRDEHDTYVRRRFTLLPEAQRKHRVLNTSFYLDNPHFYEHGHRNGTLSAVFLGIAFAPLGRAILAEGIRLRHIGSAPRHTGAHIANILRQPWRVAVDLLGILRRRYLSAVRKPGFILRSAGGRYALHYHGEQLPNPDSRLRITAADDGTEILEVDFRYLDEDIDSLLRSHDVLDTELRAAGIGRLEYHHEDPAARRAELWEQAADGYHSIGTTRMSDDPARGVVDGDCRVHGVGNLYITSSSVLPISAEANPTFVVAALAVRLAHHLAGLYAPEPSPAVGLAGEGDGVPILHPGIPVVQRSWEARRTTGLRPLWGR</sequence>
<comment type="caution">
    <text evidence="7">The sequence shown here is derived from an EMBL/GenBank/DDBJ whole genome shotgun (WGS) entry which is preliminary data.</text>
</comment>
<evidence type="ECO:0000256" key="3">
    <source>
        <dbReference type="ARBA" id="ARBA00022630"/>
    </source>
</evidence>
<dbReference type="InterPro" id="IPR051473">
    <property type="entry name" value="P2Ox-like"/>
</dbReference>
<dbReference type="AlphaFoldDB" id="A0A5N0TAQ2"/>
<evidence type="ECO:0000313" key="7">
    <source>
        <dbReference type="EMBL" id="KAA9131758.1"/>
    </source>
</evidence>
<accession>A0A5N0TAQ2</accession>
<dbReference type="InterPro" id="IPR007867">
    <property type="entry name" value="GMC_OxRtase_C"/>
</dbReference>
<dbReference type="EMBL" id="VYUY01000016">
    <property type="protein sequence ID" value="KAA9131758.1"/>
    <property type="molecule type" value="Genomic_DNA"/>
</dbReference>
<dbReference type="Gene3D" id="3.50.50.60">
    <property type="entry name" value="FAD/NAD(P)-binding domain"/>
    <property type="match status" value="2"/>
</dbReference>
<comment type="similarity">
    <text evidence="2">Belongs to the GMC oxidoreductase family.</text>
</comment>
<proteinExistence type="inferred from homology"/>
<keyword evidence="3" id="KW-0285">Flavoprotein</keyword>
<evidence type="ECO:0000256" key="1">
    <source>
        <dbReference type="ARBA" id="ARBA00001974"/>
    </source>
</evidence>
<dbReference type="PANTHER" id="PTHR42784">
    <property type="entry name" value="PYRANOSE 2-OXIDASE"/>
    <property type="match status" value="1"/>
</dbReference>
<feature type="domain" description="Glucose-methanol-choline oxidoreductase C-terminal" evidence="6">
    <location>
        <begin position="376"/>
        <end position="502"/>
    </location>
</feature>
<evidence type="ECO:0000256" key="4">
    <source>
        <dbReference type="ARBA" id="ARBA00022827"/>
    </source>
</evidence>
<protein>
    <submittedName>
        <fullName evidence="7">GMC oxidoreductase</fullName>
    </submittedName>
</protein>
<dbReference type="SUPFAM" id="SSF51905">
    <property type="entry name" value="FAD/NAD(P)-binding domain"/>
    <property type="match status" value="1"/>
</dbReference>
<dbReference type="GO" id="GO:0016614">
    <property type="term" value="F:oxidoreductase activity, acting on CH-OH group of donors"/>
    <property type="evidence" value="ECO:0007669"/>
    <property type="project" value="InterPro"/>
</dbReference>
<dbReference type="Proteomes" id="UP000326838">
    <property type="component" value="Unassembled WGS sequence"/>
</dbReference>
<evidence type="ECO:0000313" key="8">
    <source>
        <dbReference type="Proteomes" id="UP000326838"/>
    </source>
</evidence>
<name>A0A5N0TAQ2_9MICO</name>
<organism evidence="7 8">
    <name type="scientific">Microbacterium caowuchunii</name>
    <dbReference type="NCBI Taxonomy" id="2614638"/>
    <lineage>
        <taxon>Bacteria</taxon>
        <taxon>Bacillati</taxon>
        <taxon>Actinomycetota</taxon>
        <taxon>Actinomycetes</taxon>
        <taxon>Micrococcales</taxon>
        <taxon>Microbacteriaceae</taxon>
        <taxon>Microbacterium</taxon>
    </lineage>
</organism>
<reference evidence="8" key="1">
    <citation type="submission" date="2019-09" db="EMBL/GenBank/DDBJ databases">
        <title>Mumia zhuanghuii sp. nov. isolated from the intestinal contents of plateau pika (Ochotona curzoniae) in the Qinghai-Tibet plateau of China.</title>
        <authorList>
            <person name="Tian Z."/>
        </authorList>
    </citation>
    <scope>NUCLEOTIDE SEQUENCE [LARGE SCALE GENOMIC DNA]</scope>
    <source>
        <strain evidence="8">L-033</strain>
    </source>
</reference>
<dbReference type="InterPro" id="IPR036188">
    <property type="entry name" value="FAD/NAD-bd_sf"/>
</dbReference>
<keyword evidence="5" id="KW-0560">Oxidoreductase</keyword>
<comment type="cofactor">
    <cofactor evidence="1">
        <name>FAD</name>
        <dbReference type="ChEBI" id="CHEBI:57692"/>
    </cofactor>
</comment>
<evidence type="ECO:0000256" key="5">
    <source>
        <dbReference type="ARBA" id="ARBA00023002"/>
    </source>
</evidence>
<evidence type="ECO:0000259" key="6">
    <source>
        <dbReference type="Pfam" id="PF05199"/>
    </source>
</evidence>